<dbReference type="InterPro" id="IPR036291">
    <property type="entry name" value="NAD(P)-bd_dom_sf"/>
</dbReference>
<evidence type="ECO:0000313" key="1">
    <source>
        <dbReference type="EMBL" id="MCK6265792.1"/>
    </source>
</evidence>
<gene>
    <name evidence="1" type="ORF">KP803_21255</name>
</gene>
<dbReference type="PANTHER" id="PTHR48079:SF6">
    <property type="entry name" value="NAD(P)-BINDING DOMAIN-CONTAINING PROTEIN-RELATED"/>
    <property type="match status" value="1"/>
</dbReference>
<dbReference type="GO" id="GO:0004029">
    <property type="term" value="F:aldehyde dehydrogenase (NAD+) activity"/>
    <property type="evidence" value="ECO:0007669"/>
    <property type="project" value="TreeGrafter"/>
</dbReference>
<dbReference type="EMBL" id="JAJHVV010000020">
    <property type="protein sequence ID" value="MCK6265792.1"/>
    <property type="molecule type" value="Genomic_DNA"/>
</dbReference>
<proteinExistence type="predicted"/>
<dbReference type="Gene3D" id="3.40.50.720">
    <property type="entry name" value="NAD(P)-binding Rossmann-like Domain"/>
    <property type="match status" value="1"/>
</dbReference>
<keyword evidence="2" id="KW-1185">Reference proteome</keyword>
<reference evidence="1" key="1">
    <citation type="submission" date="2021-11" db="EMBL/GenBank/DDBJ databases">
        <title>Vibrio ZSDE26 sp. nov. and Vibrio ZSDZ34 sp. nov., isolated from coastal seawater in Qingdao.</title>
        <authorList>
            <person name="Zhang P."/>
        </authorList>
    </citation>
    <scope>NUCLEOTIDE SEQUENCE</scope>
    <source>
        <strain evidence="1">ZSDE26</strain>
    </source>
</reference>
<dbReference type="PANTHER" id="PTHR48079">
    <property type="entry name" value="PROTEIN YEEZ"/>
    <property type="match status" value="1"/>
</dbReference>
<accession>A0A9X2BLN0</accession>
<evidence type="ECO:0000313" key="2">
    <source>
        <dbReference type="Proteomes" id="UP001139559"/>
    </source>
</evidence>
<dbReference type="Proteomes" id="UP001139559">
    <property type="component" value="Unassembled WGS sequence"/>
</dbReference>
<organism evidence="1 2">
    <name type="scientific">Vibrio amylolyticus</name>
    <dbReference type="NCBI Taxonomy" id="2847292"/>
    <lineage>
        <taxon>Bacteria</taxon>
        <taxon>Pseudomonadati</taxon>
        <taxon>Pseudomonadota</taxon>
        <taxon>Gammaproteobacteria</taxon>
        <taxon>Vibrionales</taxon>
        <taxon>Vibrionaceae</taxon>
        <taxon>Vibrio</taxon>
    </lineage>
</organism>
<name>A0A9X2BLN0_9VIBR</name>
<dbReference type="SUPFAM" id="SSF51735">
    <property type="entry name" value="NAD(P)-binding Rossmann-fold domains"/>
    <property type="match status" value="1"/>
</dbReference>
<dbReference type="GO" id="GO:0005737">
    <property type="term" value="C:cytoplasm"/>
    <property type="evidence" value="ECO:0007669"/>
    <property type="project" value="TreeGrafter"/>
</dbReference>
<dbReference type="InterPro" id="IPR051783">
    <property type="entry name" value="NAD(P)-dependent_oxidoreduct"/>
</dbReference>
<dbReference type="RefSeq" id="WP_248010857.1">
    <property type="nucleotide sequence ID" value="NZ_JAJHVV010000020.1"/>
</dbReference>
<dbReference type="AlphaFoldDB" id="A0A9X2BLN0"/>
<protein>
    <submittedName>
        <fullName evidence="1">Epimerase</fullName>
    </submittedName>
</protein>
<sequence>MKTALILGITGNFGLQIAMALKTEGWKIRTLVRDKTKTPKWLSSSDIWVGDASNEQLIEEAALGAELIVYAINPVYYRWETEALQLLEPTVSVAAKLKARILFPGNVYNFKPNIALISEDDPMKPISRKGAIRVKMEQRLYQASQQGASVTIVRGGDFIGPNTHFTWLDLILKHNKSSARIKFPHDARHVHFWSYLPDLCANTAMLMSLPQSSYEVWHDDGLKLNQQDWQQAFLANNTKLRTSKFSWWVFKLSSPFVPLVREVVKMQYLWQQPVLLDGNKMKQALKDKYQSTPLENILPLLAK</sequence>
<comment type="caution">
    <text evidence="1">The sequence shown here is derived from an EMBL/GenBank/DDBJ whole genome shotgun (WGS) entry which is preliminary data.</text>
</comment>